<comment type="subunit">
    <text evidence="3">Interacts with the flavoprotein subunit within the SDH catalytic dimer.</text>
</comment>
<organism evidence="4 5">
    <name type="scientific">Cutaneotrichosporon spelunceum</name>
    <dbReference type="NCBI Taxonomy" id="1672016"/>
    <lineage>
        <taxon>Eukaryota</taxon>
        <taxon>Fungi</taxon>
        <taxon>Dikarya</taxon>
        <taxon>Basidiomycota</taxon>
        <taxon>Agaricomycotina</taxon>
        <taxon>Tremellomycetes</taxon>
        <taxon>Trichosporonales</taxon>
        <taxon>Trichosporonaceae</taxon>
        <taxon>Cutaneotrichosporon</taxon>
    </lineage>
</organism>
<dbReference type="InterPro" id="IPR036714">
    <property type="entry name" value="SDH_sf"/>
</dbReference>
<reference evidence="4" key="2">
    <citation type="submission" date="2023-06" db="EMBL/GenBank/DDBJ databases">
        <authorList>
            <person name="Kobayashi Y."/>
            <person name="Kayamori A."/>
            <person name="Aoki K."/>
            <person name="Shiwa Y."/>
            <person name="Fujita N."/>
            <person name="Sugita T."/>
            <person name="Iwasaki W."/>
            <person name="Tanaka N."/>
            <person name="Takashima M."/>
        </authorList>
    </citation>
    <scope>NUCLEOTIDE SEQUENCE</scope>
    <source>
        <strain evidence="4">HIS016</strain>
    </source>
</reference>
<dbReference type="GO" id="GO:0005759">
    <property type="term" value="C:mitochondrial matrix"/>
    <property type="evidence" value="ECO:0007669"/>
    <property type="project" value="UniProtKB-SubCell"/>
</dbReference>
<evidence type="ECO:0000313" key="5">
    <source>
        <dbReference type="Proteomes" id="UP001222932"/>
    </source>
</evidence>
<dbReference type="InterPro" id="IPR005631">
    <property type="entry name" value="SDH"/>
</dbReference>
<dbReference type="Proteomes" id="UP001222932">
    <property type="component" value="Unassembled WGS sequence"/>
</dbReference>
<dbReference type="SUPFAM" id="SSF109910">
    <property type="entry name" value="YgfY-like"/>
    <property type="match status" value="1"/>
</dbReference>
<dbReference type="GO" id="GO:0006121">
    <property type="term" value="P:mitochondrial electron transport, succinate to ubiquinone"/>
    <property type="evidence" value="ECO:0007669"/>
    <property type="project" value="UniProtKB-UniRule"/>
</dbReference>
<proteinExistence type="inferred from homology"/>
<accession>A0AAD3TYX7</accession>
<keyword evidence="5" id="KW-1185">Reference proteome</keyword>
<dbReference type="EMBL" id="BTCM01000007">
    <property type="protein sequence ID" value="GMK59020.1"/>
    <property type="molecule type" value="Genomic_DNA"/>
</dbReference>
<keyword evidence="2 3" id="KW-0143">Chaperone</keyword>
<name>A0AAD3TYX7_9TREE</name>
<dbReference type="PANTHER" id="PTHR12469">
    <property type="entry name" value="PROTEIN EMI5 HOMOLOG, MITOCHONDRIAL"/>
    <property type="match status" value="1"/>
</dbReference>
<dbReference type="InterPro" id="IPR028882">
    <property type="entry name" value="SDHAF2"/>
</dbReference>
<comment type="function">
    <text evidence="3">Plays an essential role in the assembly of succinate dehydrogenase (SDH), an enzyme complex (also referred to as respiratory complex II) that is a component of both the tricarboxylic acid (TCA) cycle and the mitochondrial electron transport chain, and which couples the oxidation of succinate to fumarate with the reduction of ubiquinone (coenzyme Q) to ubiquinol. Required for flavinylation (covalent attachment of FAD) of the flavoprotein subunit of the SDH catalytic dimer.</text>
</comment>
<dbReference type="GO" id="GO:0034553">
    <property type="term" value="P:mitochondrial respiratory chain complex II assembly"/>
    <property type="evidence" value="ECO:0007669"/>
    <property type="project" value="TreeGrafter"/>
</dbReference>
<keyword evidence="1 3" id="KW-0496">Mitochondrion</keyword>
<gene>
    <name evidence="4" type="primary">emi5</name>
    <name evidence="4" type="ORF">CspeluHIS016_0700350</name>
</gene>
<sequence>MSLRLATRIARPARPLTRSLASSCVRAERLRDPFPLPFDPALAEAAAARNALRDPTEVVDGWELPPPLDRTGEQPAALRARLIYQTRKRGILETDLLLSTFARDFLPAMSVDEMQQFDKLLDEPDWDIYYWAIEKRPAPERWAETALLAKLRKHARNEGRVVRLMPNLEDIDRK</sequence>
<dbReference type="Gene3D" id="1.10.150.250">
    <property type="entry name" value="Flavinator of succinate dehydrogenase"/>
    <property type="match status" value="1"/>
</dbReference>
<dbReference type="Pfam" id="PF03937">
    <property type="entry name" value="Sdh5"/>
    <property type="match status" value="1"/>
</dbReference>
<comment type="subcellular location">
    <subcellularLocation>
        <location evidence="3">Mitochondrion matrix</location>
    </subcellularLocation>
</comment>
<evidence type="ECO:0000256" key="2">
    <source>
        <dbReference type="ARBA" id="ARBA00023186"/>
    </source>
</evidence>
<evidence type="ECO:0000256" key="1">
    <source>
        <dbReference type="ARBA" id="ARBA00023128"/>
    </source>
</evidence>
<comment type="similarity">
    <text evidence="3">Belongs to the SDHAF2 family.</text>
</comment>
<reference evidence="4" key="1">
    <citation type="journal article" date="2023" name="BMC Genomics">
        <title>Chromosome-level genome assemblies of Cutaneotrichosporon spp. (Trichosporonales, Basidiomycota) reveal imbalanced evolution between nucleotide sequences and chromosome synteny.</title>
        <authorList>
            <person name="Kobayashi Y."/>
            <person name="Kayamori A."/>
            <person name="Aoki K."/>
            <person name="Shiwa Y."/>
            <person name="Matsutani M."/>
            <person name="Fujita N."/>
            <person name="Sugita T."/>
            <person name="Iwasaki W."/>
            <person name="Tanaka N."/>
            <person name="Takashima M."/>
        </authorList>
    </citation>
    <scope>NUCLEOTIDE SEQUENCE</scope>
    <source>
        <strain evidence="4">HIS016</strain>
    </source>
</reference>
<comment type="caution">
    <text evidence="4">The sequence shown here is derived from an EMBL/GenBank/DDBJ whole genome shotgun (WGS) entry which is preliminary data.</text>
</comment>
<evidence type="ECO:0000313" key="4">
    <source>
        <dbReference type="EMBL" id="GMK59020.1"/>
    </source>
</evidence>
<dbReference type="AlphaFoldDB" id="A0AAD3TYX7"/>
<dbReference type="PANTHER" id="PTHR12469:SF2">
    <property type="entry name" value="SUCCINATE DEHYDROGENASE ASSEMBLY FACTOR 2, MITOCHONDRIAL"/>
    <property type="match status" value="1"/>
</dbReference>
<dbReference type="FunFam" id="1.10.150.250:FF:000004">
    <property type="entry name" value="Succinate dehydrogenase assembly factor 2, mitochondrial"/>
    <property type="match status" value="1"/>
</dbReference>
<protein>
    <recommendedName>
        <fullName evidence="3">Succinate dehydrogenase assembly factor 2, mitochondrial</fullName>
        <shortName evidence="3">SDH assembly factor 2</shortName>
        <shortName evidence="3">SDHAF2</shortName>
    </recommendedName>
</protein>
<evidence type="ECO:0000256" key="3">
    <source>
        <dbReference type="HAMAP-Rule" id="MF_03057"/>
    </source>
</evidence>
<dbReference type="HAMAP" id="MF_03057">
    <property type="entry name" value="SDHAF2"/>
    <property type="match status" value="1"/>
</dbReference>
<dbReference type="GO" id="GO:0006099">
    <property type="term" value="P:tricarboxylic acid cycle"/>
    <property type="evidence" value="ECO:0007669"/>
    <property type="project" value="TreeGrafter"/>
</dbReference>